<dbReference type="RefSeq" id="WP_229433128.1">
    <property type="nucleotide sequence ID" value="NZ_JAJHPV010000014.1"/>
</dbReference>
<dbReference type="Proteomes" id="UP001198701">
    <property type="component" value="Unassembled WGS sequence"/>
</dbReference>
<protein>
    <submittedName>
        <fullName evidence="2">PilZ domain-containing protein</fullName>
    </submittedName>
</protein>
<evidence type="ECO:0000259" key="1">
    <source>
        <dbReference type="Pfam" id="PF07238"/>
    </source>
</evidence>
<gene>
    <name evidence="2" type="ORF">LMJ30_14900</name>
</gene>
<feature type="domain" description="PilZ" evidence="1">
    <location>
        <begin position="189"/>
        <end position="292"/>
    </location>
</feature>
<evidence type="ECO:0000313" key="3">
    <source>
        <dbReference type="Proteomes" id="UP001198701"/>
    </source>
</evidence>
<accession>A0ABS8IWQ8</accession>
<proteinExistence type="predicted"/>
<comment type="caution">
    <text evidence="2">The sequence shown here is derived from an EMBL/GenBank/DDBJ whole genome shotgun (WGS) entry which is preliminary data.</text>
</comment>
<dbReference type="SUPFAM" id="SSF141371">
    <property type="entry name" value="PilZ domain-like"/>
    <property type="match status" value="2"/>
</dbReference>
<organism evidence="2 3">
    <name type="scientific">Massilia agrisoli</name>
    <dbReference type="NCBI Taxonomy" id="2892444"/>
    <lineage>
        <taxon>Bacteria</taxon>
        <taxon>Pseudomonadati</taxon>
        <taxon>Pseudomonadota</taxon>
        <taxon>Betaproteobacteria</taxon>
        <taxon>Burkholderiales</taxon>
        <taxon>Oxalobacteraceae</taxon>
        <taxon>Telluria group</taxon>
        <taxon>Massilia</taxon>
    </lineage>
</organism>
<dbReference type="Gene3D" id="2.40.10.220">
    <property type="entry name" value="predicted glycosyltransferase like domains"/>
    <property type="match status" value="1"/>
</dbReference>
<reference evidence="2 3" key="1">
    <citation type="submission" date="2021-11" db="EMBL/GenBank/DDBJ databases">
        <authorList>
            <person name="Huq M.A."/>
        </authorList>
    </citation>
    <scope>NUCLEOTIDE SEQUENCE [LARGE SCALE GENOMIC DNA]</scope>
    <source>
        <strain evidence="2 3">MAHUQ-52</strain>
    </source>
</reference>
<name>A0ABS8IWQ8_9BURK</name>
<evidence type="ECO:0000313" key="2">
    <source>
        <dbReference type="EMBL" id="MCC6072237.1"/>
    </source>
</evidence>
<dbReference type="EMBL" id="JAJHPV010000014">
    <property type="protein sequence ID" value="MCC6072237.1"/>
    <property type="molecule type" value="Genomic_DNA"/>
</dbReference>
<sequence length="298" mass="32311">MASTQLVYLFASDIPVGTALPWPIFLASGDLLAPSGFMVADELVQERLLMATPVRIGTATDRGRPSIEMDSEELSARIASRANDPLKYFRQNAETVVLTFKLPAETEPRTVNADFYGRIGMSSVIVSAPALGLGDDNKWKNFEGMPITVQVLFGRTLCMFKTTLLRYAAVPNGHLFLRYPQKVVTKVFRQALRVNARIPASITLDKGAALPALITNLSDSGCALETGLLLGQAGSPLTITFQARLADATQMLSVPCVIRSVKGKLSEQMRYGVEFSDTTAESVSAALKAFLYEQLAEA</sequence>
<dbReference type="InterPro" id="IPR009875">
    <property type="entry name" value="PilZ_domain"/>
</dbReference>
<keyword evidence="3" id="KW-1185">Reference proteome</keyword>
<dbReference type="Pfam" id="PF07238">
    <property type="entry name" value="PilZ"/>
    <property type="match status" value="1"/>
</dbReference>